<dbReference type="InterPro" id="IPR036291">
    <property type="entry name" value="NAD(P)-bd_dom_sf"/>
</dbReference>
<dbReference type="OMA" id="FMENTVA"/>
<dbReference type="PANTHER" id="PTHR42748">
    <property type="entry name" value="NITROGEN METABOLITE REPRESSION PROTEIN NMRA FAMILY MEMBER"/>
    <property type="match status" value="1"/>
</dbReference>
<sequence>MAKILTVFGATGNQGGSVVRAVLEHPILSKSYKIRAVTRDPTKPNAKALSDKGAEVVKADLSDKASVVQAVKGSHAVFGVTNFWENPPSKQREYTQGKHIADASKETGVEHLIWSTLPHASTLTGGKLSGVTHFDSKAEVAEYIEQQGIPATFYLPACFMSNITGSLQKTGAGYSLNYPFTPTTVIPCIDVVADTGKFVAAALANPSAFIGKKILGVTGWYTPNDIKAAFEEATGKQLEYNEISVETFRSFLPDFMAEELGENFLLIKDYQYYGPGTEKKIGESLKVLQEVGESPTGLKEFFSQAKLP</sequence>
<evidence type="ECO:0000256" key="2">
    <source>
        <dbReference type="ARBA" id="ARBA00022857"/>
    </source>
</evidence>
<evidence type="ECO:0000259" key="3">
    <source>
        <dbReference type="Pfam" id="PF05368"/>
    </source>
</evidence>
<evidence type="ECO:0000313" key="4">
    <source>
        <dbReference type="EMBL" id="KZF20236.1"/>
    </source>
</evidence>
<dbReference type="STRING" id="1328760.A0A165AC42"/>
<dbReference type="InterPro" id="IPR051164">
    <property type="entry name" value="NmrA-like_oxidored"/>
</dbReference>
<gene>
    <name evidence="4" type="ORF">L228DRAFT_223292</name>
</gene>
<dbReference type="OrthoDB" id="3358371at2759"/>
<dbReference type="RefSeq" id="XP_018185791.1">
    <property type="nucleotide sequence ID" value="XM_018330320.1"/>
</dbReference>
<dbReference type="InParanoid" id="A0A165AC42"/>
<proteinExistence type="inferred from homology"/>
<evidence type="ECO:0000256" key="1">
    <source>
        <dbReference type="ARBA" id="ARBA00006328"/>
    </source>
</evidence>
<dbReference type="GO" id="GO:0005634">
    <property type="term" value="C:nucleus"/>
    <property type="evidence" value="ECO:0007669"/>
    <property type="project" value="TreeGrafter"/>
</dbReference>
<feature type="domain" description="NmrA-like" evidence="3">
    <location>
        <begin position="2"/>
        <end position="302"/>
    </location>
</feature>
<name>A0A165AC42_XYLHT</name>
<dbReference type="Gene3D" id="3.90.25.10">
    <property type="entry name" value="UDP-galactose 4-epimerase, domain 1"/>
    <property type="match status" value="1"/>
</dbReference>
<dbReference type="PANTHER" id="PTHR42748:SF31">
    <property type="entry name" value="NMRA-LIKE DOMAIN-CONTAINING PROTEIN-RELATED"/>
    <property type="match status" value="1"/>
</dbReference>
<reference evidence="4 5" key="1">
    <citation type="journal article" date="2016" name="Fungal Biol.">
        <title>The genome of Xylona heveae provides a window into fungal endophytism.</title>
        <authorList>
            <person name="Gazis R."/>
            <person name="Kuo A."/>
            <person name="Riley R."/>
            <person name="LaButti K."/>
            <person name="Lipzen A."/>
            <person name="Lin J."/>
            <person name="Amirebrahimi M."/>
            <person name="Hesse C.N."/>
            <person name="Spatafora J.W."/>
            <person name="Henrissat B."/>
            <person name="Hainaut M."/>
            <person name="Grigoriev I.V."/>
            <person name="Hibbett D.S."/>
        </authorList>
    </citation>
    <scope>NUCLEOTIDE SEQUENCE [LARGE SCALE GENOMIC DNA]</scope>
    <source>
        <strain evidence="4 5">TC161</strain>
    </source>
</reference>
<dbReference type="GeneID" id="28895457"/>
<dbReference type="CDD" id="cd05251">
    <property type="entry name" value="NmrA_like_SDR_a"/>
    <property type="match status" value="1"/>
</dbReference>
<dbReference type="AlphaFoldDB" id="A0A165AC42"/>
<comment type="similarity">
    <text evidence="1">Belongs to the NmrA-type oxidoreductase family.</text>
</comment>
<accession>A0A165AC42</accession>
<evidence type="ECO:0000313" key="5">
    <source>
        <dbReference type="Proteomes" id="UP000076632"/>
    </source>
</evidence>
<dbReference type="Proteomes" id="UP000076632">
    <property type="component" value="Unassembled WGS sequence"/>
</dbReference>
<dbReference type="Pfam" id="PF05368">
    <property type="entry name" value="NmrA"/>
    <property type="match status" value="1"/>
</dbReference>
<dbReference type="Gene3D" id="3.40.50.720">
    <property type="entry name" value="NAD(P)-binding Rossmann-like Domain"/>
    <property type="match status" value="1"/>
</dbReference>
<dbReference type="SUPFAM" id="SSF51735">
    <property type="entry name" value="NAD(P)-binding Rossmann-fold domains"/>
    <property type="match status" value="1"/>
</dbReference>
<protein>
    <submittedName>
        <fullName evidence="4">NmrA-like family domain-containing protein</fullName>
    </submittedName>
</protein>
<keyword evidence="5" id="KW-1185">Reference proteome</keyword>
<keyword evidence="2" id="KW-0521">NADP</keyword>
<dbReference type="InterPro" id="IPR008030">
    <property type="entry name" value="NmrA-like"/>
</dbReference>
<dbReference type="EMBL" id="KV407463">
    <property type="protein sequence ID" value="KZF20236.1"/>
    <property type="molecule type" value="Genomic_DNA"/>
</dbReference>
<organism evidence="4 5">
    <name type="scientific">Xylona heveae (strain CBS 132557 / TC161)</name>
    <dbReference type="NCBI Taxonomy" id="1328760"/>
    <lineage>
        <taxon>Eukaryota</taxon>
        <taxon>Fungi</taxon>
        <taxon>Dikarya</taxon>
        <taxon>Ascomycota</taxon>
        <taxon>Pezizomycotina</taxon>
        <taxon>Xylonomycetes</taxon>
        <taxon>Xylonales</taxon>
        <taxon>Xylonaceae</taxon>
        <taxon>Xylona</taxon>
    </lineage>
</organism>